<dbReference type="PANTHER" id="PTHR37558:SF1">
    <property type="entry name" value="HTH CENPB-TYPE DOMAIN-CONTAINING PROTEIN"/>
    <property type="match status" value="1"/>
</dbReference>
<proteinExistence type="predicted"/>
<reference evidence="1" key="1">
    <citation type="submission" date="2013-12" db="EMBL/GenBank/DDBJ databases">
        <title>The Genome Sequence of Aphanomyces astaci APO3.</title>
        <authorList>
            <consortium name="The Broad Institute Genomics Platform"/>
            <person name="Russ C."/>
            <person name="Tyler B."/>
            <person name="van West P."/>
            <person name="Dieguez-Uribeondo J."/>
            <person name="Young S.K."/>
            <person name="Zeng Q."/>
            <person name="Gargeya S."/>
            <person name="Fitzgerald M."/>
            <person name="Abouelleil A."/>
            <person name="Alvarado L."/>
            <person name="Chapman S.B."/>
            <person name="Gainer-Dewar J."/>
            <person name="Goldberg J."/>
            <person name="Griggs A."/>
            <person name="Gujja S."/>
            <person name="Hansen M."/>
            <person name="Howarth C."/>
            <person name="Imamovic A."/>
            <person name="Ireland A."/>
            <person name="Larimer J."/>
            <person name="McCowan C."/>
            <person name="Murphy C."/>
            <person name="Pearson M."/>
            <person name="Poon T.W."/>
            <person name="Priest M."/>
            <person name="Roberts A."/>
            <person name="Saif S."/>
            <person name="Shea T."/>
            <person name="Sykes S."/>
            <person name="Wortman J."/>
            <person name="Nusbaum C."/>
            <person name="Birren B."/>
        </authorList>
    </citation>
    <scope>NUCLEOTIDE SEQUENCE [LARGE SCALE GENOMIC DNA]</scope>
    <source>
        <strain evidence="1">APO3</strain>
    </source>
</reference>
<dbReference type="RefSeq" id="XP_009846656.1">
    <property type="nucleotide sequence ID" value="XM_009848354.1"/>
</dbReference>
<dbReference type="GeneID" id="20821197"/>
<evidence type="ECO:0000313" key="1">
    <source>
        <dbReference type="EMBL" id="ETV63863.1"/>
    </source>
</evidence>
<dbReference type="AlphaFoldDB" id="W4FAW0"/>
<gene>
    <name evidence="1" type="ORF">H257_19201</name>
</gene>
<dbReference type="VEuPathDB" id="FungiDB:H257_19201"/>
<name>W4FAW0_APHAT</name>
<organism evidence="1">
    <name type="scientific">Aphanomyces astaci</name>
    <name type="common">Crayfish plague agent</name>
    <dbReference type="NCBI Taxonomy" id="112090"/>
    <lineage>
        <taxon>Eukaryota</taxon>
        <taxon>Sar</taxon>
        <taxon>Stramenopiles</taxon>
        <taxon>Oomycota</taxon>
        <taxon>Saprolegniomycetes</taxon>
        <taxon>Saprolegniales</taxon>
        <taxon>Verrucalvaceae</taxon>
        <taxon>Aphanomyces</taxon>
    </lineage>
</organism>
<accession>W4FAW0</accession>
<protein>
    <submittedName>
        <fullName evidence="1">Uncharacterized protein</fullName>
    </submittedName>
</protein>
<dbReference type="EMBL" id="KI913515">
    <property type="protein sequence ID" value="ETV63863.1"/>
    <property type="molecule type" value="Genomic_DNA"/>
</dbReference>
<dbReference type="OrthoDB" id="74496at2759"/>
<sequence length="102" mass="11675">MGKPMHKQLVWSNEMALTLLREVIRVEPYDGEYGTLTSRWKPIATNLSTCFEAPVPHRSARDHFEAMLEAFKSTDKAQRLWGTGSEEEVTEQVQLLQDLVAK</sequence>
<dbReference type="PANTHER" id="PTHR37558">
    <property type="entry name" value="HTH CENPB-TYPE DOMAIN-CONTAINING PROTEIN"/>
    <property type="match status" value="1"/>
</dbReference>